<evidence type="ECO:0000313" key="2">
    <source>
        <dbReference type="EMBL" id="PWA61826.1"/>
    </source>
</evidence>
<dbReference type="PANTHER" id="PTHR46508:SF3">
    <property type="entry name" value="ACYL-COA N-ACYLTRANSFERASE WITH RING_FYVE_PHD-TYPE ZINC FINGER PROTEIN"/>
    <property type="match status" value="1"/>
</dbReference>
<dbReference type="AlphaFoldDB" id="A0A2U1MKS8"/>
<accession>A0A2U1MKS8</accession>
<organism evidence="2 3">
    <name type="scientific">Artemisia annua</name>
    <name type="common">Sweet wormwood</name>
    <dbReference type="NCBI Taxonomy" id="35608"/>
    <lineage>
        <taxon>Eukaryota</taxon>
        <taxon>Viridiplantae</taxon>
        <taxon>Streptophyta</taxon>
        <taxon>Embryophyta</taxon>
        <taxon>Tracheophyta</taxon>
        <taxon>Spermatophyta</taxon>
        <taxon>Magnoliopsida</taxon>
        <taxon>eudicotyledons</taxon>
        <taxon>Gunneridae</taxon>
        <taxon>Pentapetalae</taxon>
        <taxon>asterids</taxon>
        <taxon>campanulids</taxon>
        <taxon>Asterales</taxon>
        <taxon>Asteraceae</taxon>
        <taxon>Asteroideae</taxon>
        <taxon>Anthemideae</taxon>
        <taxon>Artemisiinae</taxon>
        <taxon>Artemisia</taxon>
    </lineage>
</organism>
<keyword evidence="2" id="KW-0808">Transferase</keyword>
<dbReference type="EMBL" id="PKPP01005009">
    <property type="protein sequence ID" value="PWA61826.1"/>
    <property type="molecule type" value="Genomic_DNA"/>
</dbReference>
<sequence length="85" mass="9632">MIIKRRIVCIRSSFGLVRGLIRLASRHLRCLARIKAISRSNSSRLKYSGFFTAMLERGDEMICVASIRIHGTQLAEMPFSICSTE</sequence>
<protein>
    <submittedName>
        <fullName evidence="2">Acyl-CoA N-acyltransferase</fullName>
    </submittedName>
</protein>
<keyword evidence="2" id="KW-0012">Acyltransferase</keyword>
<dbReference type="Proteomes" id="UP000245207">
    <property type="component" value="Unassembled WGS sequence"/>
</dbReference>
<feature type="domain" description="Increased DNA methylation 1 C-terminal" evidence="1">
    <location>
        <begin position="38"/>
        <end position="79"/>
    </location>
</feature>
<evidence type="ECO:0000259" key="1">
    <source>
        <dbReference type="Pfam" id="PF23209"/>
    </source>
</evidence>
<dbReference type="InterPro" id="IPR056511">
    <property type="entry name" value="IDM1_C"/>
</dbReference>
<dbReference type="STRING" id="35608.A0A2U1MKS8"/>
<dbReference type="Pfam" id="PF23209">
    <property type="entry name" value="IDM1_C"/>
    <property type="match status" value="1"/>
</dbReference>
<evidence type="ECO:0000313" key="3">
    <source>
        <dbReference type="Proteomes" id="UP000245207"/>
    </source>
</evidence>
<reference evidence="2 3" key="1">
    <citation type="journal article" date="2018" name="Mol. Plant">
        <title>The genome of Artemisia annua provides insight into the evolution of Asteraceae family and artemisinin biosynthesis.</title>
        <authorList>
            <person name="Shen Q."/>
            <person name="Zhang L."/>
            <person name="Liao Z."/>
            <person name="Wang S."/>
            <person name="Yan T."/>
            <person name="Shi P."/>
            <person name="Liu M."/>
            <person name="Fu X."/>
            <person name="Pan Q."/>
            <person name="Wang Y."/>
            <person name="Lv Z."/>
            <person name="Lu X."/>
            <person name="Zhang F."/>
            <person name="Jiang W."/>
            <person name="Ma Y."/>
            <person name="Chen M."/>
            <person name="Hao X."/>
            <person name="Li L."/>
            <person name="Tang Y."/>
            <person name="Lv G."/>
            <person name="Zhou Y."/>
            <person name="Sun X."/>
            <person name="Brodelius P.E."/>
            <person name="Rose J.K.C."/>
            <person name="Tang K."/>
        </authorList>
    </citation>
    <scope>NUCLEOTIDE SEQUENCE [LARGE SCALE GENOMIC DNA]</scope>
    <source>
        <strain evidence="3">cv. Huhao1</strain>
        <tissue evidence="2">Leaf</tissue>
    </source>
</reference>
<keyword evidence="3" id="KW-1185">Reference proteome</keyword>
<name>A0A2U1MKS8_ARTAN</name>
<dbReference type="PANTHER" id="PTHR46508">
    <property type="entry name" value="PHD FINGER FAMILY PROTEIN"/>
    <property type="match status" value="1"/>
</dbReference>
<proteinExistence type="predicted"/>
<comment type="caution">
    <text evidence="2">The sequence shown here is derived from an EMBL/GenBank/DDBJ whole genome shotgun (WGS) entry which is preliminary data.</text>
</comment>
<gene>
    <name evidence="2" type="ORF">CTI12_AA369540</name>
</gene>
<dbReference type="OrthoDB" id="429143at2759"/>
<dbReference type="GO" id="GO:0016746">
    <property type="term" value="F:acyltransferase activity"/>
    <property type="evidence" value="ECO:0007669"/>
    <property type="project" value="UniProtKB-KW"/>
</dbReference>